<dbReference type="AlphaFoldDB" id="A0A5B7FEQ3"/>
<keyword evidence="1" id="KW-0732">Signal</keyword>
<evidence type="ECO:0000313" key="3">
    <source>
        <dbReference type="Proteomes" id="UP000324222"/>
    </source>
</evidence>
<sequence>MHCDVAGCTMLSHVIFICSDVLRCCAADPRPSNPKESEALRHRLLGPSDPLRCLEINRFLVKGKATQRTGSENRGCERWLWDQPTCSLPTHFPTSHCTTEFKEKENLKRKFSDNTDINRLTRSDSDAVLQ</sequence>
<comment type="caution">
    <text evidence="2">The sequence shown here is derived from an EMBL/GenBank/DDBJ whole genome shotgun (WGS) entry which is preliminary data.</text>
</comment>
<evidence type="ECO:0000313" key="2">
    <source>
        <dbReference type="EMBL" id="MPC44035.1"/>
    </source>
</evidence>
<dbReference type="EMBL" id="VSRR010006092">
    <property type="protein sequence ID" value="MPC44035.1"/>
    <property type="molecule type" value="Genomic_DNA"/>
</dbReference>
<keyword evidence="3" id="KW-1185">Reference proteome</keyword>
<accession>A0A5B7FEQ3</accession>
<reference evidence="2 3" key="1">
    <citation type="submission" date="2019-05" db="EMBL/GenBank/DDBJ databases">
        <title>Another draft genome of Portunus trituberculatus and its Hox gene families provides insights of decapod evolution.</title>
        <authorList>
            <person name="Jeong J.-H."/>
            <person name="Song I."/>
            <person name="Kim S."/>
            <person name="Choi T."/>
            <person name="Kim D."/>
            <person name="Ryu S."/>
            <person name="Kim W."/>
        </authorList>
    </citation>
    <scope>NUCLEOTIDE SEQUENCE [LARGE SCALE GENOMIC DNA]</scope>
    <source>
        <tissue evidence="2">Muscle</tissue>
    </source>
</reference>
<gene>
    <name evidence="2" type="ORF">E2C01_037694</name>
</gene>
<dbReference type="Proteomes" id="UP000324222">
    <property type="component" value="Unassembled WGS sequence"/>
</dbReference>
<protein>
    <submittedName>
        <fullName evidence="2">Uncharacterized protein</fullName>
    </submittedName>
</protein>
<feature type="signal peptide" evidence="1">
    <location>
        <begin position="1"/>
        <end position="27"/>
    </location>
</feature>
<organism evidence="2 3">
    <name type="scientific">Portunus trituberculatus</name>
    <name type="common">Swimming crab</name>
    <name type="synonym">Neptunus trituberculatus</name>
    <dbReference type="NCBI Taxonomy" id="210409"/>
    <lineage>
        <taxon>Eukaryota</taxon>
        <taxon>Metazoa</taxon>
        <taxon>Ecdysozoa</taxon>
        <taxon>Arthropoda</taxon>
        <taxon>Crustacea</taxon>
        <taxon>Multicrustacea</taxon>
        <taxon>Malacostraca</taxon>
        <taxon>Eumalacostraca</taxon>
        <taxon>Eucarida</taxon>
        <taxon>Decapoda</taxon>
        <taxon>Pleocyemata</taxon>
        <taxon>Brachyura</taxon>
        <taxon>Eubrachyura</taxon>
        <taxon>Portunoidea</taxon>
        <taxon>Portunidae</taxon>
        <taxon>Portuninae</taxon>
        <taxon>Portunus</taxon>
    </lineage>
</organism>
<evidence type="ECO:0000256" key="1">
    <source>
        <dbReference type="SAM" id="SignalP"/>
    </source>
</evidence>
<name>A0A5B7FEQ3_PORTR</name>
<proteinExistence type="predicted"/>
<feature type="chain" id="PRO_5023110674" evidence="1">
    <location>
        <begin position="28"/>
        <end position="130"/>
    </location>
</feature>